<sequence length="84" mass="9629">MCQLLPPPKRYPREDPPPGAAWTLVEGRSTVDTSRNLPVDFSWLRGCSRFRRRWTVCRLDLAWGSLGIVCARFRSLSTPKQIAQ</sequence>
<protein>
    <submittedName>
        <fullName evidence="2">Uncharacterized protein</fullName>
    </submittedName>
</protein>
<dbReference type="AlphaFoldDB" id="A0A835JQZ6"/>
<organism evidence="2 3">
    <name type="scientific">Salix dunnii</name>
    <dbReference type="NCBI Taxonomy" id="1413687"/>
    <lineage>
        <taxon>Eukaryota</taxon>
        <taxon>Viridiplantae</taxon>
        <taxon>Streptophyta</taxon>
        <taxon>Embryophyta</taxon>
        <taxon>Tracheophyta</taxon>
        <taxon>Spermatophyta</taxon>
        <taxon>Magnoliopsida</taxon>
        <taxon>eudicotyledons</taxon>
        <taxon>Gunneridae</taxon>
        <taxon>Pentapetalae</taxon>
        <taxon>rosids</taxon>
        <taxon>fabids</taxon>
        <taxon>Malpighiales</taxon>
        <taxon>Salicaceae</taxon>
        <taxon>Saliceae</taxon>
        <taxon>Salix</taxon>
    </lineage>
</organism>
<accession>A0A835JQZ6</accession>
<reference evidence="2 3" key="1">
    <citation type="submission" date="2020-10" db="EMBL/GenBank/DDBJ databases">
        <title>Plant Genome Project.</title>
        <authorList>
            <person name="Zhang R.-G."/>
        </authorList>
    </citation>
    <scope>NUCLEOTIDE SEQUENCE [LARGE SCALE GENOMIC DNA]</scope>
    <source>
        <strain evidence="2">FAFU-HL-1</strain>
        <tissue evidence="2">Leaf</tissue>
    </source>
</reference>
<proteinExistence type="predicted"/>
<evidence type="ECO:0000313" key="3">
    <source>
        <dbReference type="Proteomes" id="UP000657918"/>
    </source>
</evidence>
<keyword evidence="3" id="KW-1185">Reference proteome</keyword>
<gene>
    <name evidence="2" type="ORF">SADUNF_Sadunf10G0118400</name>
</gene>
<feature type="region of interest" description="Disordered" evidence="1">
    <location>
        <begin position="1"/>
        <end position="25"/>
    </location>
</feature>
<comment type="caution">
    <text evidence="2">The sequence shown here is derived from an EMBL/GenBank/DDBJ whole genome shotgun (WGS) entry which is preliminary data.</text>
</comment>
<evidence type="ECO:0000256" key="1">
    <source>
        <dbReference type="SAM" id="MobiDB-lite"/>
    </source>
</evidence>
<dbReference type="EMBL" id="JADGMS010000010">
    <property type="protein sequence ID" value="KAF9674352.1"/>
    <property type="molecule type" value="Genomic_DNA"/>
</dbReference>
<evidence type="ECO:0000313" key="2">
    <source>
        <dbReference type="EMBL" id="KAF9674352.1"/>
    </source>
</evidence>
<name>A0A835JQZ6_9ROSI</name>
<dbReference type="Proteomes" id="UP000657918">
    <property type="component" value="Unassembled WGS sequence"/>
</dbReference>